<feature type="compositionally biased region" description="Polar residues" evidence="1">
    <location>
        <begin position="219"/>
        <end position="230"/>
    </location>
</feature>
<feature type="domain" description="Nuclear factor related to kappa-B-binding protein second winged helix" evidence="2">
    <location>
        <begin position="1120"/>
        <end position="1254"/>
    </location>
</feature>
<reference evidence="4" key="1">
    <citation type="submission" date="2012-02" db="EMBL/GenBank/DDBJ databases">
        <title>Genome sequencing of Giardia lamblia Genotypes A2 and B isolates (DH and GS) and comparative analysis with the genomes of Genotypes A1 and E (WB and Pig).</title>
        <authorList>
            <person name="Adam R."/>
            <person name="Dahlstrom E."/>
            <person name="Martens C."/>
            <person name="Bruno D."/>
            <person name="Barbian K."/>
            <person name="Porcella S.F."/>
            <person name="Nash T."/>
        </authorList>
    </citation>
    <scope>NUCLEOTIDE SEQUENCE</scope>
    <source>
        <strain evidence="4">GS</strain>
    </source>
</reference>
<dbReference type="VEuPathDB" id="GiardiaDB:QR46_2119"/>
<protein>
    <recommendedName>
        <fullName evidence="2">Nuclear factor related to kappa-B-binding protein second winged helix domain-containing protein</fullName>
    </recommendedName>
</protein>
<proteinExistence type="predicted"/>
<feature type="region of interest" description="Disordered" evidence="1">
    <location>
        <begin position="219"/>
        <end position="253"/>
    </location>
</feature>
<organism evidence="3 4">
    <name type="scientific">Giardia intestinalis</name>
    <name type="common">Giardia lamblia</name>
    <dbReference type="NCBI Taxonomy" id="5741"/>
    <lineage>
        <taxon>Eukaryota</taxon>
        <taxon>Metamonada</taxon>
        <taxon>Diplomonadida</taxon>
        <taxon>Hexamitidae</taxon>
        <taxon>Giardiinae</taxon>
        <taxon>Giardia</taxon>
    </lineage>
</organism>
<evidence type="ECO:0000256" key="1">
    <source>
        <dbReference type="SAM" id="MobiDB-lite"/>
    </source>
</evidence>
<evidence type="ECO:0000313" key="3">
    <source>
        <dbReference type="EMBL" id="ESU44421.1"/>
    </source>
</evidence>
<evidence type="ECO:0000259" key="2">
    <source>
        <dbReference type="Pfam" id="PF25793"/>
    </source>
</evidence>
<reference evidence="3 4" key="2">
    <citation type="journal article" date="2013" name="Genome Biol. Evol.">
        <title>Genome sequencing of Giardia lamblia genotypes A2 and B isolates (DH and GS) and comparative analysis with the genomes of genotypes A1 and E (WB and Pig).</title>
        <authorList>
            <person name="Adam R.D."/>
            <person name="Dahlstrom E.W."/>
            <person name="Martens C.A."/>
            <person name="Bruno D.P."/>
            <person name="Barbian K.D."/>
            <person name="Ricklefs S.M."/>
            <person name="Hernandez M.M."/>
            <person name="Narla N.P."/>
            <person name="Patel R.B."/>
            <person name="Porcella S.F."/>
            <person name="Nash T.E."/>
        </authorList>
    </citation>
    <scope>NUCLEOTIDE SEQUENCE [LARGE SCALE GENOMIC DNA]</scope>
    <source>
        <strain evidence="3 4">GS</strain>
    </source>
</reference>
<dbReference type="OrthoDB" id="10254164at2759"/>
<sequence length="1285" mass="141392">METIGNATMPPDASAARNLRQRVLLEHACLDAQLRELREVLGWPEDHVCQSTHSFSVECIMDSLHFSEPVPFPFKLQEVALQPVTPSWLLEYTSPSGVNQPAQLTEQSILEALNLTSILGVTNLRSGEVRMPLHLPVKRLLKDPAATSIKTYPPPYHATNHSEALISTSLPSMDCTKASLPKMRRSHGFPSVPSPQRSEADSYWVQNLKDNISAIMETNSYTSPDNSEQPTPAFDSPHQIPSTESSDGGPGQLTEVLKQSALTFHKDLTYDSKIGYRHPTSFGSSLKKMAPNTLNTSAQTTHKHNLPVTKSSAFKKLLAKVEEIPTITPPEPTALIHYLNADQVVIRSTKTAVVNGVIDTRATLDQDHDQIQVTAQLGPPKGKDPMECELFSLQPMEPYDPAPFVPPSQSLPTLSPKRHGTTEPVCISSLVVEKVKDLQTINNVPFFFGSLKAIFLTSEKLARTFSVSAAFNGIECSSFNTDATIFPAIHMLINTIEYKRPLSKAKLSQFLRLAVKRVFQTFTSIPSQLLTSQDPEKFIMSFTSFGDKCELSGKSILTELYTGIRAMPSSATDAQRAGSVSALTKLPGIQTAPEVTPTAKVSASPAVQMLHLHTVAAEYSLNTAIPQLAGFLSAASVDQTADSLRMHPTLCHFLVALLAHQRNDSYIPSPYSHASNDPLFYIDEAGVTRGLDDSVGECSKIQGRRSALLPHILTAIRDIYTLVPNLLIPEGIPVTEAVLTALNYMTSPSFALIEELIPQCIQANQGKQLRFTTTESPFDSAGGTPLHETGPQFHGYFEPLEPKLVQSDILDISRKNQKLSTSLSGTEPSLKQSKVSFNSRNDLTSSFVRANTFLQVATSIPPLLTGTVSPAHLAHAVLTNSCSKNIVCTANLFKQYRDSADNTLADDFLSDSLLTLAQNRTATNLIQRNYLDSSAQYTITPIKLQGIRYTASDYFSFVSDSSQHLRKADASLTSSMAAPDSKGKASGEKSFCDVKPLLPMTEPAKATILAITSPILGEYRLLSNTSASDLAAPPTATYYGIDISLINALGYAVSYLLFLSCHEQKLIPQTSPDELMTPQASQLYVQMRINAVSRVRQDKHTTFSFIKDASFQYTNGETLAYRAQEKMRFYLLPNYPFVYVIRGHKVPVVPVQKSSTQRLPEIPTNPSIPSKAVSKVFIVRDALARLAGRFGTINDVADACCDSGFYFHQDDPKLTSTISTILDRLHQVLYDKEAERKVCTYISAMKLWIYVHGKVELFYDPTLRKDNRCFDSYPCGLDSIYQRGK</sequence>
<dbReference type="VEuPathDB" id="GiardiaDB:DHA2_152281"/>
<dbReference type="Pfam" id="PF25793">
    <property type="entry name" value="WHD_2nd_NFRKB"/>
    <property type="match status" value="1"/>
</dbReference>
<dbReference type="Proteomes" id="UP000018040">
    <property type="component" value="Unassembled WGS sequence"/>
</dbReference>
<gene>
    <name evidence="3" type="ORF">GSB_152731</name>
</gene>
<evidence type="ECO:0000313" key="4">
    <source>
        <dbReference type="Proteomes" id="UP000018040"/>
    </source>
</evidence>
<name>V6U098_GIAIN</name>
<dbReference type="VEuPathDB" id="GiardiaDB:GL50803_0014391"/>
<comment type="caution">
    <text evidence="3">The sequence shown here is derived from an EMBL/GenBank/DDBJ whole genome shotgun (WGS) entry which is preliminary data.</text>
</comment>
<dbReference type="EMBL" id="AHHH01000023">
    <property type="protein sequence ID" value="ESU44421.1"/>
    <property type="molecule type" value="Genomic_DNA"/>
</dbReference>
<accession>V6U098</accession>
<dbReference type="VEuPathDB" id="GiardiaDB:GL50581_433"/>
<dbReference type="InterPro" id="IPR057748">
    <property type="entry name" value="NFRKB_WH_2"/>
</dbReference>